<dbReference type="Gene3D" id="1.25.40.10">
    <property type="entry name" value="Tetratricopeptide repeat domain"/>
    <property type="match status" value="2"/>
</dbReference>
<dbReference type="PROSITE" id="PS50011">
    <property type="entry name" value="PROTEIN_KINASE_DOM"/>
    <property type="match status" value="1"/>
</dbReference>
<dbReference type="Pfam" id="PF00069">
    <property type="entry name" value="Pkinase"/>
    <property type="match status" value="1"/>
</dbReference>
<evidence type="ECO:0000313" key="2">
    <source>
        <dbReference type="EMBL" id="OQD94882.1"/>
    </source>
</evidence>
<dbReference type="Proteomes" id="UP000191612">
    <property type="component" value="Unassembled WGS sequence"/>
</dbReference>
<evidence type="ECO:0000313" key="3">
    <source>
        <dbReference type="Proteomes" id="UP000191612"/>
    </source>
</evidence>
<dbReference type="SUPFAM" id="SSF56112">
    <property type="entry name" value="Protein kinase-like (PK-like)"/>
    <property type="match status" value="1"/>
</dbReference>
<proteinExistence type="predicted"/>
<dbReference type="SUPFAM" id="SSF48452">
    <property type="entry name" value="TPR-like"/>
    <property type="match status" value="3"/>
</dbReference>
<dbReference type="InterPro" id="IPR053137">
    <property type="entry name" value="NLR-like"/>
</dbReference>
<dbReference type="PANTHER" id="PTHR46082:SF6">
    <property type="entry name" value="AAA+ ATPASE DOMAIN-CONTAINING PROTEIN-RELATED"/>
    <property type="match status" value="1"/>
</dbReference>
<dbReference type="Pfam" id="PF13424">
    <property type="entry name" value="TPR_12"/>
    <property type="match status" value="3"/>
</dbReference>
<comment type="caution">
    <text evidence="2">The sequence shown here is derived from an EMBL/GenBank/DDBJ whole genome shotgun (WGS) entry which is preliminary data.</text>
</comment>
<keyword evidence="3" id="KW-1185">Reference proteome</keyword>
<dbReference type="AlphaFoldDB" id="A0A1V6R0V8"/>
<organism evidence="2 3">
    <name type="scientific">Penicillium solitum</name>
    <dbReference type="NCBI Taxonomy" id="60172"/>
    <lineage>
        <taxon>Eukaryota</taxon>
        <taxon>Fungi</taxon>
        <taxon>Dikarya</taxon>
        <taxon>Ascomycota</taxon>
        <taxon>Pezizomycotina</taxon>
        <taxon>Eurotiomycetes</taxon>
        <taxon>Eurotiomycetidae</taxon>
        <taxon>Eurotiales</taxon>
        <taxon>Aspergillaceae</taxon>
        <taxon>Penicillium</taxon>
    </lineage>
</organism>
<dbReference type="InterPro" id="IPR011990">
    <property type="entry name" value="TPR-like_helical_dom_sf"/>
</dbReference>
<reference evidence="3" key="1">
    <citation type="journal article" date="2017" name="Nat. Microbiol.">
        <title>Global analysis of biosynthetic gene clusters reveals vast potential of secondary metabolite production in Penicillium species.</title>
        <authorList>
            <person name="Nielsen J.C."/>
            <person name="Grijseels S."/>
            <person name="Prigent S."/>
            <person name="Ji B."/>
            <person name="Dainat J."/>
            <person name="Nielsen K.F."/>
            <person name="Frisvad J.C."/>
            <person name="Workman M."/>
            <person name="Nielsen J."/>
        </authorList>
    </citation>
    <scope>NUCLEOTIDE SEQUENCE [LARGE SCALE GENOMIC DNA]</scope>
    <source>
        <strain evidence="3">IBT 29525</strain>
    </source>
</reference>
<dbReference type="InterPro" id="IPR000719">
    <property type="entry name" value="Prot_kinase_dom"/>
</dbReference>
<gene>
    <name evidence="2" type="ORF">PENSOL_c023G10656</name>
</gene>
<protein>
    <recommendedName>
        <fullName evidence="1">Protein kinase domain-containing protein</fullName>
    </recommendedName>
</protein>
<dbReference type="Pfam" id="PF13374">
    <property type="entry name" value="TPR_10"/>
    <property type="match status" value="1"/>
</dbReference>
<dbReference type="Gene3D" id="1.10.510.10">
    <property type="entry name" value="Transferase(Phosphotransferase) domain 1"/>
    <property type="match status" value="1"/>
</dbReference>
<feature type="domain" description="Protein kinase" evidence="1">
    <location>
        <begin position="42"/>
        <end position="301"/>
    </location>
</feature>
<dbReference type="STRING" id="60172.A0A1V6R0V8"/>
<name>A0A1V6R0V8_9EURO</name>
<dbReference type="PANTHER" id="PTHR46082">
    <property type="entry name" value="ATP/GTP-BINDING PROTEIN-RELATED"/>
    <property type="match status" value="1"/>
</dbReference>
<accession>A0A1V6R0V8</accession>
<dbReference type="EMBL" id="MDYO01000023">
    <property type="protein sequence ID" value="OQD94882.1"/>
    <property type="molecule type" value="Genomic_DNA"/>
</dbReference>
<evidence type="ECO:0000259" key="1">
    <source>
        <dbReference type="PROSITE" id="PS50011"/>
    </source>
</evidence>
<dbReference type="InterPro" id="IPR011009">
    <property type="entry name" value="Kinase-like_dom_sf"/>
</dbReference>
<dbReference type="GO" id="GO:0004672">
    <property type="term" value="F:protein kinase activity"/>
    <property type="evidence" value="ECO:0007669"/>
    <property type="project" value="InterPro"/>
</dbReference>
<sequence>MASDLVTDSKLSVRFSAKHTHHVVFESDVRSGQRRQRKEESWERMEHLGKGGGGSVWLEQCLNVDSQPKTRAVKVIPKQTSFGQHIDYSRELEAIAKFSQTKYEDFFVRSLGWYEDANFAYIAMEYFELRDLQKCLKQPLPERETQQITHQLLEGLEQLHLNGYAHRDLKPAESPDWWVKIGDFGISKRVSDGQTYLRTAIGTDGFIAPEVLENDGSDSQYTAKVDMWSLGVLIHYMITKTLPFDNKRKLREYIRTGQFPSTGLASSSASKECHDFVIKGMMTTAASIRLSAKDALQHQWLRGLYASDPNREANGADGTQHGLAAQYINGKDRERASMAVSASLELTDASASWSGQIGTEPQPPVRIKNEVAQGPQDKPTALQHSTSTKRVLVSNLPNDLHTFHNEGLSLLGQRQYLGAKRMLQEAFKLRENALGNHHEDTLASLSALGDVLCGEEKYGEAEGVYRDAWEGRKQTLGNDHEDTLTSLHWLGQALYDQEKYAEAESVFRDTWDGRKHTLGKDHEDTLTSLGGLGDALYSQGEYAEAESVFRDAWKSRKQTLGKDHEHTLTSLNNLGVALLRQVEHAEAESVFRDAWEGRKQTLGRDHEHTLTSLHWLGQALYNQEKDAEAENMFRDAWEGRKQTLGKDHEATLTSLNGLGNALYSRGEYAEVEATCQGYT</sequence>
<dbReference type="GO" id="GO:0005524">
    <property type="term" value="F:ATP binding"/>
    <property type="evidence" value="ECO:0007669"/>
    <property type="project" value="InterPro"/>
</dbReference>